<name>A0ACB7NY18_9PEZI</name>
<protein>
    <submittedName>
        <fullName evidence="1">Uncharacterized protein</fullName>
    </submittedName>
</protein>
<evidence type="ECO:0000313" key="1">
    <source>
        <dbReference type="EMBL" id="KAH6623268.1"/>
    </source>
</evidence>
<organism evidence="1 2">
    <name type="scientific">Chaetomium tenue</name>
    <dbReference type="NCBI Taxonomy" id="1854479"/>
    <lineage>
        <taxon>Eukaryota</taxon>
        <taxon>Fungi</taxon>
        <taxon>Dikarya</taxon>
        <taxon>Ascomycota</taxon>
        <taxon>Pezizomycotina</taxon>
        <taxon>Sordariomycetes</taxon>
        <taxon>Sordariomycetidae</taxon>
        <taxon>Sordariales</taxon>
        <taxon>Chaetomiaceae</taxon>
        <taxon>Chaetomium</taxon>
    </lineage>
</organism>
<dbReference type="Proteomes" id="UP000724584">
    <property type="component" value="Unassembled WGS sequence"/>
</dbReference>
<sequence>MDAGSRKPWRPDFEDDSPWRWEWWKFGMTAEDLFTTLDEKYNTAPYRIQSYEAFHHDVNEIAHEARDLADFHARLALRREKRLQEMREAWDSVSRTIIWNTEVLNDNPRRWNAFRNFSWNRSLDSIVQFFQSLLPPPTPPGPQLHEAPFSGSVAIEPTQAVPPEEAVLSSPATEAREANLRPPAKTAYLPPPIDAGDARGRMDEQGGNGENRAAAPQPSRHIATRQSPTLTRSAGVTKSRRSHPSRKGARTPRHPRKDAQKAASPKENKRPAQQPMKAPYETRASRRLAGHTPEFSGG</sequence>
<reference evidence="1 2" key="1">
    <citation type="journal article" date="2021" name="Nat. Commun.">
        <title>Genetic determinants of endophytism in the Arabidopsis root mycobiome.</title>
        <authorList>
            <person name="Mesny F."/>
            <person name="Miyauchi S."/>
            <person name="Thiergart T."/>
            <person name="Pickel B."/>
            <person name="Atanasova L."/>
            <person name="Karlsson M."/>
            <person name="Huettel B."/>
            <person name="Barry K.W."/>
            <person name="Haridas S."/>
            <person name="Chen C."/>
            <person name="Bauer D."/>
            <person name="Andreopoulos W."/>
            <person name="Pangilinan J."/>
            <person name="LaButti K."/>
            <person name="Riley R."/>
            <person name="Lipzen A."/>
            <person name="Clum A."/>
            <person name="Drula E."/>
            <person name="Henrissat B."/>
            <person name="Kohler A."/>
            <person name="Grigoriev I.V."/>
            <person name="Martin F.M."/>
            <person name="Hacquard S."/>
        </authorList>
    </citation>
    <scope>NUCLEOTIDE SEQUENCE [LARGE SCALE GENOMIC DNA]</scope>
    <source>
        <strain evidence="1 2">MPI-SDFR-AT-0079</strain>
    </source>
</reference>
<comment type="caution">
    <text evidence="1">The sequence shown here is derived from an EMBL/GenBank/DDBJ whole genome shotgun (WGS) entry which is preliminary data.</text>
</comment>
<accession>A0ACB7NY18</accession>
<keyword evidence="2" id="KW-1185">Reference proteome</keyword>
<evidence type="ECO:0000313" key="2">
    <source>
        <dbReference type="Proteomes" id="UP000724584"/>
    </source>
</evidence>
<proteinExistence type="predicted"/>
<gene>
    <name evidence="1" type="ORF">F5144DRAFT_582848</name>
</gene>
<dbReference type="EMBL" id="JAGIZQ010000006">
    <property type="protein sequence ID" value="KAH6623268.1"/>
    <property type="molecule type" value="Genomic_DNA"/>
</dbReference>